<dbReference type="AlphaFoldDB" id="A0A1Y5IA94"/>
<comment type="similarity">
    <text evidence="2">Belongs to the mitochondrial carrier (TC 2.A.29) family.</text>
</comment>
<protein>
    <submittedName>
        <fullName evidence="11">Putative mitochondrial carrier protein</fullName>
    </submittedName>
</protein>
<feature type="compositionally biased region" description="Polar residues" evidence="9">
    <location>
        <begin position="59"/>
        <end position="70"/>
    </location>
</feature>
<feature type="compositionally biased region" description="Basic and acidic residues" evidence="9">
    <location>
        <begin position="88"/>
        <end position="102"/>
    </location>
</feature>
<dbReference type="InterPro" id="IPR023395">
    <property type="entry name" value="MCP_dom_sf"/>
</dbReference>
<keyword evidence="3" id="KW-0813">Transport</keyword>
<feature type="compositionally biased region" description="Low complexity" evidence="9">
    <location>
        <begin position="31"/>
        <end position="44"/>
    </location>
</feature>
<feature type="compositionally biased region" description="Pro residues" evidence="9">
    <location>
        <begin position="710"/>
        <end position="728"/>
    </location>
</feature>
<dbReference type="Pfam" id="PF00153">
    <property type="entry name" value="Mito_carr"/>
    <property type="match status" value="3"/>
</dbReference>
<feature type="compositionally biased region" description="Pro residues" evidence="9">
    <location>
        <begin position="1"/>
        <end position="11"/>
    </location>
</feature>
<comment type="subcellular location">
    <subcellularLocation>
        <location evidence="1">Mitochondrion inner membrane</location>
        <topology evidence="1">Multi-pass membrane protein</topology>
    </subcellularLocation>
</comment>
<evidence type="ECO:0000256" key="7">
    <source>
        <dbReference type="ARBA" id="ARBA00023136"/>
    </source>
</evidence>
<feature type="repeat" description="Solcar" evidence="8">
    <location>
        <begin position="419"/>
        <end position="502"/>
    </location>
</feature>
<accession>A0A1Y5IA94</accession>
<keyword evidence="4 8" id="KW-0812">Transmembrane</keyword>
<feature type="region of interest" description="Disordered" evidence="9">
    <location>
        <begin position="691"/>
        <end position="728"/>
    </location>
</feature>
<dbReference type="eggNOG" id="KOG0768">
    <property type="taxonomic scope" value="Eukaryota"/>
</dbReference>
<evidence type="ECO:0000256" key="3">
    <source>
        <dbReference type="ARBA" id="ARBA00022448"/>
    </source>
</evidence>
<evidence type="ECO:0000256" key="8">
    <source>
        <dbReference type="PROSITE-ProRule" id="PRU00282"/>
    </source>
</evidence>
<evidence type="ECO:0000256" key="2">
    <source>
        <dbReference type="ARBA" id="ARBA00006375"/>
    </source>
</evidence>
<gene>
    <name evidence="11" type="ORF">BE221DRAFT_168079</name>
</gene>
<evidence type="ECO:0000256" key="4">
    <source>
        <dbReference type="ARBA" id="ARBA00022692"/>
    </source>
</evidence>
<dbReference type="SUPFAM" id="SSF103506">
    <property type="entry name" value="Mitochondrial carrier"/>
    <property type="match status" value="1"/>
</dbReference>
<dbReference type="InterPro" id="IPR011992">
    <property type="entry name" value="EF-hand-dom_pair"/>
</dbReference>
<evidence type="ECO:0000256" key="9">
    <source>
        <dbReference type="SAM" id="MobiDB-lite"/>
    </source>
</evidence>
<dbReference type="InterPro" id="IPR002048">
    <property type="entry name" value="EF_hand_dom"/>
</dbReference>
<evidence type="ECO:0000259" key="10">
    <source>
        <dbReference type="PROSITE" id="PS50222"/>
    </source>
</evidence>
<evidence type="ECO:0000256" key="5">
    <source>
        <dbReference type="ARBA" id="ARBA00022737"/>
    </source>
</evidence>
<dbReference type="GO" id="GO:0005743">
    <property type="term" value="C:mitochondrial inner membrane"/>
    <property type="evidence" value="ECO:0007669"/>
    <property type="project" value="UniProtKB-SubCell"/>
</dbReference>
<dbReference type="PROSITE" id="PS50222">
    <property type="entry name" value="EF_HAND_2"/>
    <property type="match status" value="1"/>
</dbReference>
<dbReference type="SUPFAM" id="SSF47473">
    <property type="entry name" value="EF-hand"/>
    <property type="match status" value="1"/>
</dbReference>
<feature type="non-terminal residue" evidence="11">
    <location>
        <position position="1"/>
    </location>
</feature>
<feature type="repeat" description="Solcar" evidence="8">
    <location>
        <begin position="513"/>
        <end position="594"/>
    </location>
</feature>
<keyword evidence="5" id="KW-0677">Repeat</keyword>
<organism evidence="11">
    <name type="scientific">Ostreococcus tauri</name>
    <name type="common">Marine green alga</name>
    <dbReference type="NCBI Taxonomy" id="70448"/>
    <lineage>
        <taxon>Eukaryota</taxon>
        <taxon>Viridiplantae</taxon>
        <taxon>Chlorophyta</taxon>
        <taxon>Mamiellophyceae</taxon>
        <taxon>Mamiellales</taxon>
        <taxon>Bathycoccaceae</taxon>
        <taxon>Ostreococcus</taxon>
    </lineage>
</organism>
<dbReference type="Gene3D" id="1.10.238.10">
    <property type="entry name" value="EF-hand"/>
    <property type="match status" value="1"/>
</dbReference>
<evidence type="ECO:0000256" key="6">
    <source>
        <dbReference type="ARBA" id="ARBA00022989"/>
    </source>
</evidence>
<keyword evidence="7 8" id="KW-0472">Membrane</keyword>
<dbReference type="Gene3D" id="1.50.40.10">
    <property type="entry name" value="Mitochondrial carrier domain"/>
    <property type="match status" value="1"/>
</dbReference>
<feature type="domain" description="EF-hand" evidence="10">
    <location>
        <begin position="247"/>
        <end position="282"/>
    </location>
</feature>
<reference evidence="11" key="1">
    <citation type="submission" date="2017-04" db="EMBL/GenBank/DDBJ databases">
        <title>Population genomics of picophytoplankton unveils novel chromosome hypervariability.</title>
        <authorList>
            <consortium name="DOE Joint Genome Institute"/>
            <person name="Blanc-Mathieu R."/>
            <person name="Krasovec M."/>
            <person name="Hebrard M."/>
            <person name="Yau S."/>
            <person name="Desgranges E."/>
            <person name="Martin J."/>
            <person name="Schackwitz W."/>
            <person name="Kuo A."/>
            <person name="Salin G."/>
            <person name="Donnadieu C."/>
            <person name="Desdevises Y."/>
            <person name="Sanchez-Ferandin S."/>
            <person name="Moreau H."/>
            <person name="Rivals E."/>
            <person name="Grigoriev I.V."/>
            <person name="Grimsley N."/>
            <person name="Eyre-Walker A."/>
            <person name="Piganeau G."/>
        </authorList>
    </citation>
    <scope>NUCLEOTIDE SEQUENCE [LARGE SCALE GENOMIC DNA]</scope>
    <source>
        <strain evidence="11">RCC 1115</strain>
    </source>
</reference>
<proteinExistence type="inferred from homology"/>
<dbReference type="Proteomes" id="UP000195557">
    <property type="component" value="Unassembled WGS sequence"/>
</dbReference>
<feature type="compositionally biased region" description="Basic and acidic residues" evidence="9">
    <location>
        <begin position="694"/>
        <end position="707"/>
    </location>
</feature>
<evidence type="ECO:0000256" key="1">
    <source>
        <dbReference type="ARBA" id="ARBA00004448"/>
    </source>
</evidence>
<feature type="repeat" description="Solcar" evidence="8">
    <location>
        <begin position="604"/>
        <end position="689"/>
    </location>
</feature>
<feature type="compositionally biased region" description="Basic residues" evidence="9">
    <location>
        <begin position="71"/>
        <end position="80"/>
    </location>
</feature>
<evidence type="ECO:0000313" key="11">
    <source>
        <dbReference type="EMBL" id="OUS46500.1"/>
    </source>
</evidence>
<feature type="compositionally biased region" description="Basic and acidic residues" evidence="9">
    <location>
        <begin position="12"/>
        <end position="26"/>
    </location>
</feature>
<feature type="region of interest" description="Disordered" evidence="9">
    <location>
        <begin position="1"/>
        <end position="159"/>
    </location>
</feature>
<dbReference type="InterPro" id="IPR018108">
    <property type="entry name" value="MCP_transmembrane"/>
</dbReference>
<dbReference type="PROSITE" id="PS50920">
    <property type="entry name" value="SOLCAR"/>
    <property type="match status" value="3"/>
</dbReference>
<name>A0A1Y5IA94_OSTTA</name>
<dbReference type="PANTHER" id="PTHR45667">
    <property type="entry name" value="S-ADENOSYLMETHIONINE MITOCHONDRIAL CARRIER PROTEIN"/>
    <property type="match status" value="1"/>
</dbReference>
<sequence>IVVVIPPPRPPEPADERRRSSADPHRPSPRPRASSSRAVAPSSRRLVRGRRARRPWTVDPSSTHAASSIHRSIHRSKGRSNGRSNDSSMHRSTERTVDRSVDRAGAASGRSDTARSVARAPPASEGDEEEIRLREAPARGVTTAEKGSGTTDSGTRAGDRSWRFLGRAPAFLAKLDAGRGKMDGEALKERLDRVRGKTREMVRDLKVPNVEDLKALIEDIRQEQTEAKYHPDKRRLDAVADFFAYTEEEGAWRKFFDEVDRSKKGKLSLDDLKQAMKKRNLPPRYAKAFMDRAKGPNIFARTISWEDFHGVMSERESTVLRMFNSMSMSRNGLLKTSDVKQVLERLGLAATDENAKSMVRYLRGSSEYTRQGYVTYGQFRNFLMLMPQEVARETDPSRLWFEAATIVQFSPPKRAGSVGMALRAAFAGGLASASTTSMMHPLDTLKTRLQAAVGKGPSLLELIKSVPKLGPRKMYQGIIPSVTGNFAGHGLRTATYEVVCIALAPALALPMVTETTIQGLGSGIGTLLGTCVRIPCEVLKQRLQTDQYPNVIAAAKGITSTNPRALYAGTAATLTREIPFYVTGLMIYENLKKLAVGLKGGRELENYQVIIVGACAGALGSVMVNPFDVMKTRTMTGSVPLGQPLFMSMAHIVKTEGPLALMKGAIPRMAWIAPLGAMNFAGYELAKKAMNSTEADKTGKEEKEETMRTAPPPQELSPPPPAPPSEAD</sequence>
<dbReference type="GO" id="GO:0005509">
    <property type="term" value="F:calcium ion binding"/>
    <property type="evidence" value="ECO:0007669"/>
    <property type="project" value="InterPro"/>
</dbReference>
<feature type="compositionally biased region" description="Basic residues" evidence="9">
    <location>
        <begin position="45"/>
        <end position="54"/>
    </location>
</feature>
<keyword evidence="6" id="KW-1133">Transmembrane helix</keyword>
<dbReference type="EMBL" id="KZ155783">
    <property type="protein sequence ID" value="OUS46500.1"/>
    <property type="molecule type" value="Genomic_DNA"/>
</dbReference>